<dbReference type="Gene3D" id="3.40.30.10">
    <property type="entry name" value="Glutaredoxin"/>
    <property type="match status" value="1"/>
</dbReference>
<evidence type="ECO:0000313" key="2">
    <source>
        <dbReference type="Proteomes" id="UP000189911"/>
    </source>
</evidence>
<dbReference type="OrthoDB" id="418495at2759"/>
<dbReference type="InterPro" id="IPR047185">
    <property type="entry name" value="GLRX1"/>
</dbReference>
<dbReference type="PANTHER" id="PTHR46185">
    <property type="entry name" value="GLUTAREDOXIN-1"/>
    <property type="match status" value="1"/>
</dbReference>
<dbReference type="GO" id="GO:0015038">
    <property type="term" value="F:glutathione disulfide oxidoreductase activity"/>
    <property type="evidence" value="ECO:0007669"/>
    <property type="project" value="TreeGrafter"/>
</dbReference>
<reference evidence="2" key="1">
    <citation type="submission" date="2016-03" db="EMBL/GenBank/DDBJ databases">
        <authorList>
            <person name="Devillers Hugo."/>
        </authorList>
    </citation>
    <scope>NUCLEOTIDE SEQUENCE [LARGE SCALE GENOMIC DNA]</scope>
</reference>
<accession>A0A1G4KN62</accession>
<dbReference type="GO" id="GO:0005739">
    <property type="term" value="C:mitochondrion"/>
    <property type="evidence" value="ECO:0007669"/>
    <property type="project" value="TreeGrafter"/>
</dbReference>
<organism evidence="1 2">
    <name type="scientific">Lachancea nothofagi CBS 11611</name>
    <dbReference type="NCBI Taxonomy" id="1266666"/>
    <lineage>
        <taxon>Eukaryota</taxon>
        <taxon>Fungi</taxon>
        <taxon>Dikarya</taxon>
        <taxon>Ascomycota</taxon>
        <taxon>Saccharomycotina</taxon>
        <taxon>Saccharomycetes</taxon>
        <taxon>Saccharomycetales</taxon>
        <taxon>Saccharomycetaceae</taxon>
        <taxon>Lachancea</taxon>
    </lineage>
</organism>
<gene>
    <name evidence="1" type="ORF">LANO_0H17854G</name>
</gene>
<dbReference type="AlphaFoldDB" id="A0A1G4KN62"/>
<protein>
    <submittedName>
        <fullName evidence="1">LANO_0H17854g1_1</fullName>
    </submittedName>
</protein>
<dbReference type="InterPro" id="IPR036249">
    <property type="entry name" value="Thioredoxin-like_sf"/>
</dbReference>
<dbReference type="PANTHER" id="PTHR46185:SF1">
    <property type="entry name" value="GLUTAREDOXIN-1"/>
    <property type="match status" value="1"/>
</dbReference>
<proteinExistence type="predicted"/>
<dbReference type="Pfam" id="PF14595">
    <property type="entry name" value="Thioredoxin_9"/>
    <property type="match status" value="1"/>
</dbReference>
<sequence length="108" mass="12458">MSQYAAEVKQIIKSQKFVQLTANYCPDCVYANNIWQKFGVLNKILQFEIGGFDRATQQKYRDAFEQVTGSRNLPTIFVDGKVWGTEHDLHKYERKGTLQAELKKIGLI</sequence>
<name>A0A1G4KN62_9SACH</name>
<keyword evidence="2" id="KW-1185">Reference proteome</keyword>
<evidence type="ECO:0000313" key="1">
    <source>
        <dbReference type="EMBL" id="SCV05909.1"/>
    </source>
</evidence>
<dbReference type="SUPFAM" id="SSF52833">
    <property type="entry name" value="Thioredoxin-like"/>
    <property type="match status" value="1"/>
</dbReference>
<dbReference type="EMBL" id="LT598447">
    <property type="protein sequence ID" value="SCV05909.1"/>
    <property type="molecule type" value="Genomic_DNA"/>
</dbReference>
<dbReference type="Proteomes" id="UP000189911">
    <property type="component" value="Chromosome H"/>
</dbReference>
<dbReference type="PROSITE" id="PS51354">
    <property type="entry name" value="GLUTAREDOXIN_2"/>
    <property type="match status" value="1"/>
</dbReference>